<evidence type="ECO:0000256" key="5">
    <source>
        <dbReference type="ARBA" id="ARBA00023125"/>
    </source>
</evidence>
<dbReference type="GO" id="GO:0006281">
    <property type="term" value="P:DNA repair"/>
    <property type="evidence" value="ECO:0007669"/>
    <property type="project" value="TreeGrafter"/>
</dbReference>
<dbReference type="InterPro" id="IPR013824">
    <property type="entry name" value="Topo_IA_cen_sub1"/>
</dbReference>
<evidence type="ECO:0000313" key="14">
    <source>
        <dbReference type="Proteomes" id="UP000423756"/>
    </source>
</evidence>
<protein>
    <recommendedName>
        <fullName evidence="3">DNA topoisomerase</fullName>
        <ecNumber evidence="3">5.6.2.1</ecNumber>
    </recommendedName>
    <alternativeName>
        <fullName evidence="10">Omega-protein</fullName>
    </alternativeName>
    <alternativeName>
        <fullName evidence="9">Relaxing enzyme</fullName>
    </alternativeName>
    <alternativeName>
        <fullName evidence="7">Swivelase</fullName>
    </alternativeName>
    <alternativeName>
        <fullName evidence="8">Untwisting enzyme</fullName>
    </alternativeName>
</protein>
<feature type="domain" description="Toprim" evidence="11">
    <location>
        <begin position="1"/>
        <end position="146"/>
    </location>
</feature>
<dbReference type="InterPro" id="IPR013826">
    <property type="entry name" value="Topo_IA_cen_sub3"/>
</dbReference>
<dbReference type="PANTHER" id="PTHR11390">
    <property type="entry name" value="PROKARYOTIC DNA TOPOISOMERASE"/>
    <property type="match status" value="1"/>
</dbReference>
<dbReference type="Proteomes" id="UP000423756">
    <property type="component" value="Unassembled WGS sequence"/>
</dbReference>
<dbReference type="SMART" id="SM00436">
    <property type="entry name" value="TOP1Bc"/>
    <property type="match status" value="1"/>
</dbReference>
<evidence type="ECO:0000256" key="10">
    <source>
        <dbReference type="ARBA" id="ARBA00032877"/>
    </source>
</evidence>
<feature type="domain" description="Topo IA-type catalytic" evidence="12">
    <location>
        <begin position="164"/>
        <end position="666"/>
    </location>
</feature>
<dbReference type="Gene3D" id="3.40.50.140">
    <property type="match status" value="1"/>
</dbReference>
<dbReference type="InterPro" id="IPR023406">
    <property type="entry name" value="Topo_IA_AS"/>
</dbReference>
<evidence type="ECO:0000259" key="12">
    <source>
        <dbReference type="PROSITE" id="PS52039"/>
    </source>
</evidence>
<evidence type="ECO:0000256" key="2">
    <source>
        <dbReference type="ARBA" id="ARBA00009446"/>
    </source>
</evidence>
<comment type="similarity">
    <text evidence="2">Belongs to the type IA topoisomerase family.</text>
</comment>
<evidence type="ECO:0000256" key="1">
    <source>
        <dbReference type="ARBA" id="ARBA00000213"/>
    </source>
</evidence>
<dbReference type="PRINTS" id="PR00417">
    <property type="entry name" value="PRTPISMRASEI"/>
</dbReference>
<evidence type="ECO:0000256" key="9">
    <source>
        <dbReference type="ARBA" id="ARBA00032235"/>
    </source>
</evidence>
<dbReference type="InterPro" id="IPR003602">
    <property type="entry name" value="Topo_IA_DNA-bd_dom"/>
</dbReference>
<sequence length="867" mass="96568">MYVVIAEKSSQAESIAQALNLTKQGGVYQGVYQGAHTVLWAASGHLVKLSPPENQICNFSWDDPKTHEKIPRSVPFVACPDLPATDYAPPRKPSERINLLKKYIDDAEIVIGATDPDREGELIYRSILEFIGYQGKLERVWLSRGLTSEAIVQAFQEKKCASNYNGEYYSGLARTMGDYGSMVLTSTYTYYARRGALGRHLGTGSYKESTTSVGRVQTTCVAIVNSRYIERQTFTPTTHYKPVVNLLAQSSLSFQAKYSPQIPDDLYGTPIEGVKWDERNFASMIDASMTDEEIDTLSKSHKPTPLFTSEEKMQSFIHRIQSSSIVDIDVKESYTQSSPPKPLSMTKLQSLISSASAIEVLAAGQRLYEKGYTSYPRTEESELSEDLYNQHSLSTLCSELSTWQQFGQMALAVKSIHTNNNENHPSFKPKFYTSSKKAHDALHPVVVPKPGTLSGLELEVFEKITTHYLQAHLPPSKYFVQEGYLALNARGLFDEPVSTFKLKKSTCVELGWEYFNGKSITDDVVELSGPELKNLISVTDVHLKESVTKKPPLYTEASLLFAMYHAAKFETDPELRNSLRESKGIGTPATRPSQIATILLRGYILKQGGNLDISQKGIELCRAVPEAYRSPGTTAKWEMKLKDIASAAPELTKSLSISFIDQQLESTEKLIKYLNENLLANTPKNSVNPNMPLSQKTKEMLLKRQRGLGIQIPRQALVSEVNGRKWLDSNPWIITKAMVRKIHQIVTLLNIEAPVLKPTDFGKAIEFINLHGSKVPSTPAPGSIKYAKQLANETGLSIPTHALTDARRLSEFITAAKKHQPVPKSTIKSIQKLALELKVNVGLSNIKTKAEADTTLLRLKKLKQQKN</sequence>
<dbReference type="GO" id="GO:0003677">
    <property type="term" value="F:DNA binding"/>
    <property type="evidence" value="ECO:0007669"/>
    <property type="project" value="UniProtKB-KW"/>
</dbReference>
<dbReference type="Pfam" id="PF01131">
    <property type="entry name" value="Topoisom_bac"/>
    <property type="match status" value="1"/>
</dbReference>
<dbReference type="Gene3D" id="2.70.20.10">
    <property type="entry name" value="Topoisomerase I, domain 3"/>
    <property type="match status" value="1"/>
</dbReference>
<dbReference type="RefSeq" id="WP_137406629.1">
    <property type="nucleotide sequence ID" value="NZ_AP025467.1"/>
</dbReference>
<organism evidence="13 14">
    <name type="scientific">Vibrio chagasii</name>
    <dbReference type="NCBI Taxonomy" id="170679"/>
    <lineage>
        <taxon>Bacteria</taxon>
        <taxon>Pseudomonadati</taxon>
        <taxon>Pseudomonadota</taxon>
        <taxon>Gammaproteobacteria</taxon>
        <taxon>Vibrionales</taxon>
        <taxon>Vibrionaceae</taxon>
        <taxon>Vibrio</taxon>
    </lineage>
</organism>
<dbReference type="SUPFAM" id="SSF56712">
    <property type="entry name" value="Prokaryotic type I DNA topoisomerase"/>
    <property type="match status" value="1"/>
</dbReference>
<dbReference type="GO" id="GO:0003917">
    <property type="term" value="F:DNA topoisomerase type I (single strand cut, ATP-independent) activity"/>
    <property type="evidence" value="ECO:0007669"/>
    <property type="project" value="UniProtKB-EC"/>
</dbReference>
<dbReference type="EC" id="5.6.2.1" evidence="3"/>
<dbReference type="InterPro" id="IPR003601">
    <property type="entry name" value="Topo_IA_2"/>
</dbReference>
<dbReference type="PROSITE" id="PS50880">
    <property type="entry name" value="TOPRIM"/>
    <property type="match status" value="1"/>
</dbReference>
<gene>
    <name evidence="13" type="ORF">F7Q91_03025</name>
</gene>
<dbReference type="EMBL" id="VZPX01000004">
    <property type="protein sequence ID" value="KAB0482394.1"/>
    <property type="molecule type" value="Genomic_DNA"/>
</dbReference>
<dbReference type="InterPro" id="IPR013825">
    <property type="entry name" value="Topo_IA_cen_sub2"/>
</dbReference>
<dbReference type="Pfam" id="PF01751">
    <property type="entry name" value="Toprim"/>
    <property type="match status" value="1"/>
</dbReference>
<dbReference type="SMART" id="SM00493">
    <property type="entry name" value="TOPRIM"/>
    <property type="match status" value="1"/>
</dbReference>
<dbReference type="Gene3D" id="1.10.290.10">
    <property type="entry name" value="Topoisomerase I, domain 4"/>
    <property type="match status" value="1"/>
</dbReference>
<name>A0A7V7NWX2_9VIBR</name>
<dbReference type="AlphaFoldDB" id="A0A7V7NWX2"/>
<dbReference type="InterPro" id="IPR013497">
    <property type="entry name" value="Topo_IA_cen"/>
</dbReference>
<dbReference type="Gene3D" id="1.10.460.10">
    <property type="entry name" value="Topoisomerase I, domain 2"/>
    <property type="match status" value="1"/>
</dbReference>
<dbReference type="GO" id="GO:0043597">
    <property type="term" value="C:cytoplasmic replication fork"/>
    <property type="evidence" value="ECO:0007669"/>
    <property type="project" value="TreeGrafter"/>
</dbReference>
<accession>A0A7V7NWX2</accession>
<evidence type="ECO:0000256" key="7">
    <source>
        <dbReference type="ARBA" id="ARBA00030003"/>
    </source>
</evidence>
<dbReference type="GeneID" id="77344629"/>
<keyword evidence="6" id="KW-0413">Isomerase</keyword>
<reference evidence="13 14" key="1">
    <citation type="submission" date="2019-09" db="EMBL/GenBank/DDBJ databases">
        <title>Draft genome sequences of 48 bacterial type strains from the CCUG.</title>
        <authorList>
            <person name="Tunovic T."/>
            <person name="Pineiro-Iglesias B."/>
            <person name="Unosson C."/>
            <person name="Inganas E."/>
            <person name="Ohlen M."/>
            <person name="Cardew S."/>
            <person name="Jensie-Markopoulos S."/>
            <person name="Salva-Serra F."/>
            <person name="Jaen-Luchoro D."/>
            <person name="Karlsson R."/>
            <person name="Svensson-Stadler L."/>
            <person name="Chun J."/>
            <person name="Moore E."/>
        </authorList>
    </citation>
    <scope>NUCLEOTIDE SEQUENCE [LARGE SCALE GENOMIC DNA]</scope>
    <source>
        <strain evidence="13 14">CCUG 48643</strain>
    </source>
</reference>
<dbReference type="InterPro" id="IPR006171">
    <property type="entry name" value="TOPRIM_dom"/>
</dbReference>
<dbReference type="SMART" id="SM00437">
    <property type="entry name" value="TOP1Ac"/>
    <property type="match status" value="1"/>
</dbReference>
<comment type="caution">
    <text evidence="13">The sequence shown here is derived from an EMBL/GenBank/DDBJ whole genome shotgun (WGS) entry which is preliminary data.</text>
</comment>
<dbReference type="GO" id="GO:0006265">
    <property type="term" value="P:DNA topological change"/>
    <property type="evidence" value="ECO:0007669"/>
    <property type="project" value="InterPro"/>
</dbReference>
<dbReference type="GO" id="GO:0006310">
    <property type="term" value="P:DNA recombination"/>
    <property type="evidence" value="ECO:0007669"/>
    <property type="project" value="TreeGrafter"/>
</dbReference>
<dbReference type="PROSITE" id="PS00396">
    <property type="entry name" value="TOPO_IA_1"/>
    <property type="match status" value="1"/>
</dbReference>
<proteinExistence type="inferred from homology"/>
<evidence type="ECO:0000256" key="6">
    <source>
        <dbReference type="ARBA" id="ARBA00023235"/>
    </source>
</evidence>
<dbReference type="InterPro" id="IPR000380">
    <property type="entry name" value="Topo_IA"/>
</dbReference>
<evidence type="ECO:0000313" key="13">
    <source>
        <dbReference type="EMBL" id="KAB0482394.1"/>
    </source>
</evidence>
<evidence type="ECO:0000256" key="3">
    <source>
        <dbReference type="ARBA" id="ARBA00012891"/>
    </source>
</evidence>
<dbReference type="InterPro" id="IPR023405">
    <property type="entry name" value="Topo_IA_core_domain"/>
</dbReference>
<keyword evidence="4" id="KW-0799">Topoisomerase</keyword>
<evidence type="ECO:0000256" key="8">
    <source>
        <dbReference type="ARBA" id="ARBA00031985"/>
    </source>
</evidence>
<comment type="catalytic activity">
    <reaction evidence="1">
        <text>ATP-independent breakage of single-stranded DNA, followed by passage and rejoining.</text>
        <dbReference type="EC" id="5.6.2.1"/>
    </reaction>
</comment>
<evidence type="ECO:0000256" key="4">
    <source>
        <dbReference type="ARBA" id="ARBA00023029"/>
    </source>
</evidence>
<dbReference type="PROSITE" id="PS52039">
    <property type="entry name" value="TOPO_IA_2"/>
    <property type="match status" value="1"/>
</dbReference>
<keyword evidence="5" id="KW-0238">DNA-binding</keyword>
<evidence type="ECO:0000259" key="11">
    <source>
        <dbReference type="PROSITE" id="PS50880"/>
    </source>
</evidence>
<dbReference type="PANTHER" id="PTHR11390:SF21">
    <property type="entry name" value="DNA TOPOISOMERASE 3-ALPHA"/>
    <property type="match status" value="1"/>
</dbReference>